<keyword evidence="2" id="KW-1185">Reference proteome</keyword>
<organism evidence="1 2">
    <name type="scientific">Protopolystoma xenopodis</name>
    <dbReference type="NCBI Taxonomy" id="117903"/>
    <lineage>
        <taxon>Eukaryota</taxon>
        <taxon>Metazoa</taxon>
        <taxon>Spiralia</taxon>
        <taxon>Lophotrochozoa</taxon>
        <taxon>Platyhelminthes</taxon>
        <taxon>Monogenea</taxon>
        <taxon>Polyopisthocotylea</taxon>
        <taxon>Polystomatidea</taxon>
        <taxon>Polystomatidae</taxon>
        <taxon>Protopolystoma</taxon>
    </lineage>
</organism>
<dbReference type="EMBL" id="CAAALY010244234">
    <property type="protein sequence ID" value="VEL32484.1"/>
    <property type="molecule type" value="Genomic_DNA"/>
</dbReference>
<comment type="caution">
    <text evidence="1">The sequence shown here is derived from an EMBL/GenBank/DDBJ whole genome shotgun (WGS) entry which is preliminary data.</text>
</comment>
<accession>A0A3S5ALJ8</accession>
<dbReference type="AlphaFoldDB" id="A0A3S5ALJ8"/>
<reference evidence="1" key="1">
    <citation type="submission" date="2018-11" db="EMBL/GenBank/DDBJ databases">
        <authorList>
            <consortium name="Pathogen Informatics"/>
        </authorList>
    </citation>
    <scope>NUCLEOTIDE SEQUENCE</scope>
</reference>
<evidence type="ECO:0000313" key="1">
    <source>
        <dbReference type="EMBL" id="VEL32484.1"/>
    </source>
</evidence>
<dbReference type="Proteomes" id="UP000784294">
    <property type="component" value="Unassembled WGS sequence"/>
</dbReference>
<sequence length="166" mass="18319">MGVEGPNRIAVNCLTSVYALYRPFSRGHMAFTSVGQLLEVRWHNRNTNRMSPLFSPTACARSEADHFTPCTPHLPLPHPLVFSIPSRQCFSTSTHHSQAQTLVSASCYLCGWYRIPPTTSQPVTSSGTIKDVVVAMSQPPCSLPFITIRLRHLGMLCRDALTAGSY</sequence>
<evidence type="ECO:0000313" key="2">
    <source>
        <dbReference type="Proteomes" id="UP000784294"/>
    </source>
</evidence>
<protein>
    <submittedName>
        <fullName evidence="1">Uncharacterized protein</fullName>
    </submittedName>
</protein>
<gene>
    <name evidence="1" type="ORF">PXEA_LOCUS25924</name>
</gene>
<proteinExistence type="predicted"/>
<name>A0A3S5ALJ8_9PLAT</name>